<dbReference type="GO" id="GO:0016887">
    <property type="term" value="F:ATP hydrolysis activity"/>
    <property type="evidence" value="ECO:0007669"/>
    <property type="project" value="InterPro"/>
</dbReference>
<dbReference type="PROSITE" id="PS00211">
    <property type="entry name" value="ABC_TRANSPORTER_1"/>
    <property type="match status" value="1"/>
</dbReference>
<keyword evidence="4 6" id="KW-0067">ATP-binding</keyword>
<dbReference type="InterPro" id="IPR027417">
    <property type="entry name" value="P-loop_NTPase"/>
</dbReference>
<dbReference type="SUPFAM" id="SSF52540">
    <property type="entry name" value="P-loop containing nucleoside triphosphate hydrolases"/>
    <property type="match status" value="1"/>
</dbReference>
<keyword evidence="2" id="KW-0813">Transport</keyword>
<dbReference type="GO" id="GO:0005524">
    <property type="term" value="F:ATP binding"/>
    <property type="evidence" value="ECO:0007669"/>
    <property type="project" value="UniProtKB-KW"/>
</dbReference>
<dbReference type="Pfam" id="PF00005">
    <property type="entry name" value="ABC_tran"/>
    <property type="match status" value="1"/>
</dbReference>
<protein>
    <submittedName>
        <fullName evidence="6">D-methionine transport system ATP-binding protein</fullName>
    </submittedName>
</protein>
<accession>A0A7W9VUS6</accession>
<keyword evidence="7" id="KW-1185">Reference proteome</keyword>
<dbReference type="Proteomes" id="UP000533306">
    <property type="component" value="Unassembled WGS sequence"/>
</dbReference>
<dbReference type="AlphaFoldDB" id="A0A7W9VUS6"/>
<dbReference type="SMART" id="SM00382">
    <property type="entry name" value="AAA"/>
    <property type="match status" value="1"/>
</dbReference>
<dbReference type="InterPro" id="IPR050093">
    <property type="entry name" value="ABC_SmlMolc_Importer"/>
</dbReference>
<dbReference type="PANTHER" id="PTHR42781:SF9">
    <property type="entry name" value="AMINO ACID ABC TRANSPORTER, ATP-BINDING PROTEIN-RELATED"/>
    <property type="match status" value="1"/>
</dbReference>
<dbReference type="InterPro" id="IPR003593">
    <property type="entry name" value="AAA+_ATPase"/>
</dbReference>
<proteinExistence type="inferred from homology"/>
<comment type="caution">
    <text evidence="6">The sequence shown here is derived from an EMBL/GenBank/DDBJ whole genome shotgun (WGS) entry which is preliminary data.</text>
</comment>
<dbReference type="PANTHER" id="PTHR42781">
    <property type="entry name" value="SPERMIDINE/PUTRESCINE IMPORT ATP-BINDING PROTEIN POTA"/>
    <property type="match status" value="1"/>
</dbReference>
<dbReference type="Gene3D" id="3.40.50.300">
    <property type="entry name" value="P-loop containing nucleotide triphosphate hydrolases"/>
    <property type="match status" value="1"/>
</dbReference>
<keyword evidence="3" id="KW-0547">Nucleotide-binding</keyword>
<name>A0A7W9VUS6_9HYPH</name>
<dbReference type="InterPro" id="IPR003439">
    <property type="entry name" value="ABC_transporter-like_ATP-bd"/>
</dbReference>
<sequence>MLNDNPVIEVHNLTKTFHAPGKGGRTAALTDISFRVGPREVLGVVGKSGAGKTTLLRVLSLQMPPDSGTLNFGGTTIEDSTPRSVVRDVTRRTSTVFQGFSLLYNRSVLENVALPLKLRKMALTERTQKAREMLDFVGLKAKAEAYPITLSGGEAQRVAIARALVTDPQVLFLDEPTSALDAQTSREILDLLKKAQRNYSMAMILVAHHLDVVRYMCDRVLHLEDGAVRRMGPIRNSVDFRVDPIEALWGTPHDV</sequence>
<dbReference type="PROSITE" id="PS50893">
    <property type="entry name" value="ABC_TRANSPORTER_2"/>
    <property type="match status" value="1"/>
</dbReference>
<evidence type="ECO:0000256" key="2">
    <source>
        <dbReference type="ARBA" id="ARBA00022448"/>
    </source>
</evidence>
<evidence type="ECO:0000256" key="1">
    <source>
        <dbReference type="ARBA" id="ARBA00005417"/>
    </source>
</evidence>
<dbReference type="RefSeq" id="WP_183825961.1">
    <property type="nucleotide sequence ID" value="NZ_JACHEU010000001.1"/>
</dbReference>
<evidence type="ECO:0000256" key="3">
    <source>
        <dbReference type="ARBA" id="ARBA00022741"/>
    </source>
</evidence>
<gene>
    <name evidence="6" type="ORF">HNR59_000672</name>
</gene>
<comment type="similarity">
    <text evidence="1">Belongs to the ABC transporter superfamily.</text>
</comment>
<dbReference type="InterPro" id="IPR017871">
    <property type="entry name" value="ABC_transporter-like_CS"/>
</dbReference>
<evidence type="ECO:0000259" key="5">
    <source>
        <dbReference type="PROSITE" id="PS50893"/>
    </source>
</evidence>
<evidence type="ECO:0000256" key="4">
    <source>
        <dbReference type="ARBA" id="ARBA00022840"/>
    </source>
</evidence>
<feature type="domain" description="ABC transporter" evidence="5">
    <location>
        <begin position="8"/>
        <end position="250"/>
    </location>
</feature>
<organism evidence="6 7">
    <name type="scientific">Aquamicrobium lusatiense</name>
    <dbReference type="NCBI Taxonomy" id="89772"/>
    <lineage>
        <taxon>Bacteria</taxon>
        <taxon>Pseudomonadati</taxon>
        <taxon>Pseudomonadota</taxon>
        <taxon>Alphaproteobacteria</taxon>
        <taxon>Hyphomicrobiales</taxon>
        <taxon>Phyllobacteriaceae</taxon>
        <taxon>Aquamicrobium</taxon>
    </lineage>
</organism>
<evidence type="ECO:0000313" key="7">
    <source>
        <dbReference type="Proteomes" id="UP000533306"/>
    </source>
</evidence>
<dbReference type="EMBL" id="JACHEU010000001">
    <property type="protein sequence ID" value="MBB6011327.1"/>
    <property type="molecule type" value="Genomic_DNA"/>
</dbReference>
<reference evidence="6 7" key="1">
    <citation type="submission" date="2020-08" db="EMBL/GenBank/DDBJ databases">
        <title>Genomic Encyclopedia of Type Strains, Phase IV (KMG-IV): sequencing the most valuable type-strain genomes for metagenomic binning, comparative biology and taxonomic classification.</title>
        <authorList>
            <person name="Goeker M."/>
        </authorList>
    </citation>
    <scope>NUCLEOTIDE SEQUENCE [LARGE SCALE GENOMIC DNA]</scope>
    <source>
        <strain evidence="6 7">DSM 11099</strain>
    </source>
</reference>
<evidence type="ECO:0000313" key="6">
    <source>
        <dbReference type="EMBL" id="MBB6011327.1"/>
    </source>
</evidence>